<feature type="region of interest" description="Disordered" evidence="1">
    <location>
        <begin position="79"/>
        <end position="98"/>
    </location>
</feature>
<sequence length="438" mass="50265">MTRALDNLRIDDGLHKSELERPGANKPTRLDLDKRKAIHTQTGSSEQMDNSKGDPRQRSGQVANSKTFDLTPADAQLLGSQTDANSWPRPPNFDIDRPLEGRVPLDNWDFLRLGTLGPGWEQALKGVPVNRREALNLLIIMKKKLVRAASELTFYKERVTILQEQLIYQKRNEEKLVRLGAAFKMQVKELQNLRKRSAKVPGLERTVLQQEELISRLENYLDRQRTVRATNNRDQLDNNLMDQLPSSPSPIPQTSDRTAAAALRSLSNENETLRQTVQDLGETVRNLVIQQQDEKLKQKQKEESYKEDLAALKENQEKLARNQENQTKQAKQADREVFQASFDESEKLELYRMLDRAEMRIKSLEEELETRERRNNSANGYSARPGWKYSNPDRGVGNNPNRHTSQTAPYRYGRAPPLTTGASTDVDEWLANYSNDEF</sequence>
<evidence type="ECO:0000313" key="3">
    <source>
        <dbReference type="Proteomes" id="UP001497525"/>
    </source>
</evidence>
<evidence type="ECO:0008006" key="4">
    <source>
        <dbReference type="Google" id="ProtNLM"/>
    </source>
</evidence>
<dbReference type="PANTHER" id="PTHR21623:SF2">
    <property type="entry name" value="COILED-COIL DOMAIN-CONTAINING PROTEIN 33"/>
    <property type="match status" value="1"/>
</dbReference>
<evidence type="ECO:0000256" key="1">
    <source>
        <dbReference type="SAM" id="MobiDB-lite"/>
    </source>
</evidence>
<feature type="region of interest" description="Disordered" evidence="1">
    <location>
        <begin position="228"/>
        <end position="256"/>
    </location>
</feature>
<dbReference type="InterPro" id="IPR039889">
    <property type="entry name" value="CCD33"/>
</dbReference>
<feature type="compositionally biased region" description="Polar residues" evidence="1">
    <location>
        <begin position="398"/>
        <end position="408"/>
    </location>
</feature>
<reference evidence="2" key="1">
    <citation type="submission" date="2024-06" db="EMBL/GenBank/DDBJ databases">
        <authorList>
            <person name="Liu X."/>
            <person name="Lenzi L."/>
            <person name="Haldenby T S."/>
            <person name="Uol C."/>
        </authorList>
    </citation>
    <scope>NUCLEOTIDE SEQUENCE</scope>
</reference>
<dbReference type="GO" id="GO:0005777">
    <property type="term" value="C:peroxisome"/>
    <property type="evidence" value="ECO:0007669"/>
    <property type="project" value="TreeGrafter"/>
</dbReference>
<dbReference type="PANTHER" id="PTHR21623">
    <property type="entry name" value="SPERIOLIN-BINDING FACTOR"/>
    <property type="match status" value="1"/>
</dbReference>
<accession>A0AAV2T2U1</accession>
<dbReference type="AlphaFoldDB" id="A0AAV2T2U1"/>
<feature type="compositionally biased region" description="Polar residues" evidence="1">
    <location>
        <begin position="39"/>
        <end position="48"/>
    </location>
</feature>
<proteinExistence type="predicted"/>
<feature type="region of interest" description="Disordered" evidence="1">
    <location>
        <begin position="14"/>
        <end position="61"/>
    </location>
</feature>
<name>A0AAV2T2U1_CALDB</name>
<gene>
    <name evidence="2" type="ORF">CDAUBV1_LOCUS1980</name>
</gene>
<protein>
    <recommendedName>
        <fullName evidence="4">Lebercilin domain-containing protein</fullName>
    </recommendedName>
</protein>
<dbReference type="EMBL" id="CAXLJL010000063">
    <property type="protein sequence ID" value="CAL5130366.1"/>
    <property type="molecule type" value="Genomic_DNA"/>
</dbReference>
<dbReference type="Proteomes" id="UP001497525">
    <property type="component" value="Unassembled WGS sequence"/>
</dbReference>
<comment type="caution">
    <text evidence="2">The sequence shown here is derived from an EMBL/GenBank/DDBJ whole genome shotgun (WGS) entry which is preliminary data.</text>
</comment>
<organism evidence="2 3">
    <name type="scientific">Calicophoron daubneyi</name>
    <name type="common">Rumen fluke</name>
    <name type="synonym">Paramphistomum daubneyi</name>
    <dbReference type="NCBI Taxonomy" id="300641"/>
    <lineage>
        <taxon>Eukaryota</taxon>
        <taxon>Metazoa</taxon>
        <taxon>Spiralia</taxon>
        <taxon>Lophotrochozoa</taxon>
        <taxon>Platyhelminthes</taxon>
        <taxon>Trematoda</taxon>
        <taxon>Digenea</taxon>
        <taxon>Plagiorchiida</taxon>
        <taxon>Pronocephalata</taxon>
        <taxon>Paramphistomoidea</taxon>
        <taxon>Paramphistomidae</taxon>
        <taxon>Calicophoron</taxon>
    </lineage>
</organism>
<feature type="compositionally biased region" description="Basic and acidic residues" evidence="1">
    <location>
        <begin position="14"/>
        <end position="35"/>
    </location>
</feature>
<evidence type="ECO:0000313" key="2">
    <source>
        <dbReference type="EMBL" id="CAL5130366.1"/>
    </source>
</evidence>
<feature type="region of interest" description="Disordered" evidence="1">
    <location>
        <begin position="367"/>
        <end position="423"/>
    </location>
</feature>